<keyword evidence="1" id="KW-0812">Transmembrane</keyword>
<dbReference type="EMBL" id="CYZE01000003">
    <property type="protein sequence ID" value="CUO03236.1"/>
    <property type="molecule type" value="Genomic_DNA"/>
</dbReference>
<feature type="transmembrane region" description="Helical" evidence="1">
    <location>
        <begin position="20"/>
        <end position="40"/>
    </location>
</feature>
<reference evidence="2 3" key="1">
    <citation type="submission" date="2015-09" db="EMBL/GenBank/DDBJ databases">
        <authorList>
            <consortium name="Pathogen Informatics"/>
        </authorList>
    </citation>
    <scope>NUCLEOTIDE SEQUENCE [LARGE SCALE GENOMIC DNA]</scope>
    <source>
        <strain evidence="2 3">2789STDY5608850</strain>
    </source>
</reference>
<dbReference type="Proteomes" id="UP000095651">
    <property type="component" value="Unassembled WGS sequence"/>
</dbReference>
<sequence length="239" mass="26567">MNYLKSEHLKFKRTIANKMVFVIPFITAIFAWLIGGFYGFQYMTLYWWYAFLLPGAIAILCSLSHRKEESAGKYYSVYSMPVSLSKFEMAKGIILIEKLLAAGIFLAVLISVSNVISPATAVYSVPQSMAGSIAIILASVWQIPLCLYLARKAGLFAPIIVNTLLGIFIPILLGNTAVWWLVPYCYAAKLAEPLMGIELRGTFEGNTGFSITILISLVLSISLFFVLSFVDAKDFSKRR</sequence>
<organism evidence="2 3">
    <name type="scientific">Hungatella hathewayi</name>
    <dbReference type="NCBI Taxonomy" id="154046"/>
    <lineage>
        <taxon>Bacteria</taxon>
        <taxon>Bacillati</taxon>
        <taxon>Bacillota</taxon>
        <taxon>Clostridia</taxon>
        <taxon>Lachnospirales</taxon>
        <taxon>Lachnospiraceae</taxon>
        <taxon>Hungatella</taxon>
    </lineage>
</organism>
<evidence type="ECO:0000313" key="3">
    <source>
        <dbReference type="Proteomes" id="UP000095651"/>
    </source>
</evidence>
<dbReference type="CDD" id="cd21807">
    <property type="entry name" value="ABC-2_lan_permease_MutE_EpiE-like"/>
    <property type="match status" value="1"/>
</dbReference>
<protein>
    <submittedName>
        <fullName evidence="2">Permease</fullName>
    </submittedName>
</protein>
<evidence type="ECO:0000313" key="2">
    <source>
        <dbReference type="EMBL" id="CUO03236.1"/>
    </source>
</evidence>
<proteinExistence type="predicted"/>
<feature type="transmembrane region" description="Helical" evidence="1">
    <location>
        <begin position="209"/>
        <end position="230"/>
    </location>
</feature>
<dbReference type="Pfam" id="PF12730">
    <property type="entry name" value="ABC2_membrane_4"/>
    <property type="match status" value="1"/>
</dbReference>
<feature type="transmembrane region" description="Helical" evidence="1">
    <location>
        <begin position="46"/>
        <end position="63"/>
    </location>
</feature>
<name>A0A174BUM1_9FIRM</name>
<feature type="transmembrane region" description="Helical" evidence="1">
    <location>
        <begin position="129"/>
        <end position="150"/>
    </location>
</feature>
<feature type="transmembrane region" description="Helical" evidence="1">
    <location>
        <begin position="99"/>
        <end position="123"/>
    </location>
</feature>
<evidence type="ECO:0000256" key="1">
    <source>
        <dbReference type="SAM" id="Phobius"/>
    </source>
</evidence>
<dbReference type="AlphaFoldDB" id="A0A174BUM1"/>
<keyword evidence="1" id="KW-0472">Membrane</keyword>
<keyword evidence="1" id="KW-1133">Transmembrane helix</keyword>
<feature type="transmembrane region" description="Helical" evidence="1">
    <location>
        <begin position="159"/>
        <end position="182"/>
    </location>
</feature>
<gene>
    <name evidence="2" type="ORF">ERS852407_01690</name>
</gene>
<accession>A0A174BUM1</accession>
<dbReference type="NCBIfam" id="TIGR03732">
    <property type="entry name" value="lanti_perm_MutE"/>
    <property type="match status" value="1"/>
</dbReference>
<dbReference type="RefSeq" id="WP_055654175.1">
    <property type="nucleotide sequence ID" value="NZ_CABIXC010000003.1"/>
</dbReference>
<dbReference type="InterPro" id="IPR021205">
    <property type="entry name" value="Lanti_perm_SpaE/MutE/EpiE-like"/>
</dbReference>